<dbReference type="STRING" id="1121022.GCA_000376105_02318"/>
<evidence type="ECO:0000256" key="3">
    <source>
        <dbReference type="ARBA" id="ARBA00023163"/>
    </source>
</evidence>
<gene>
    <name evidence="6" type="ORF">ABENE_16170</name>
</gene>
<evidence type="ECO:0000313" key="6">
    <source>
        <dbReference type="EMBL" id="ESQ88386.1"/>
    </source>
</evidence>
<feature type="domain" description="HTH tetR-type" evidence="5">
    <location>
        <begin position="15"/>
        <end position="75"/>
    </location>
</feature>
<dbReference type="AlphaFoldDB" id="V4PJJ4"/>
<dbReference type="Pfam" id="PF16925">
    <property type="entry name" value="TetR_C_13"/>
    <property type="match status" value="1"/>
</dbReference>
<evidence type="ECO:0000256" key="4">
    <source>
        <dbReference type="PROSITE-ProRule" id="PRU00335"/>
    </source>
</evidence>
<dbReference type="PANTHER" id="PTHR47506:SF1">
    <property type="entry name" value="HTH-TYPE TRANSCRIPTIONAL REGULATOR YJDC"/>
    <property type="match status" value="1"/>
</dbReference>
<keyword evidence="3" id="KW-0804">Transcription</keyword>
<evidence type="ECO:0000256" key="2">
    <source>
        <dbReference type="ARBA" id="ARBA00023125"/>
    </source>
</evidence>
<keyword evidence="2 4" id="KW-0238">DNA-binding</keyword>
<keyword evidence="7" id="KW-1185">Reference proteome</keyword>
<evidence type="ECO:0000256" key="1">
    <source>
        <dbReference type="ARBA" id="ARBA00023015"/>
    </source>
</evidence>
<proteinExistence type="predicted"/>
<dbReference type="EMBL" id="AWGB01000038">
    <property type="protein sequence ID" value="ESQ88386.1"/>
    <property type="molecule type" value="Genomic_DNA"/>
</dbReference>
<dbReference type="SUPFAM" id="SSF48498">
    <property type="entry name" value="Tetracyclin repressor-like, C-terminal domain"/>
    <property type="match status" value="1"/>
</dbReference>
<comment type="caution">
    <text evidence="6">The sequence shown here is derived from an EMBL/GenBank/DDBJ whole genome shotgun (WGS) entry which is preliminary data.</text>
</comment>
<accession>V4PJJ4</accession>
<evidence type="ECO:0000259" key="5">
    <source>
        <dbReference type="PROSITE" id="PS50977"/>
    </source>
</evidence>
<dbReference type="InterPro" id="IPR001647">
    <property type="entry name" value="HTH_TetR"/>
</dbReference>
<organism evidence="6 7">
    <name type="scientific">Asticcacaulis benevestitus DSM 16100 = ATCC BAA-896</name>
    <dbReference type="NCBI Taxonomy" id="1121022"/>
    <lineage>
        <taxon>Bacteria</taxon>
        <taxon>Pseudomonadati</taxon>
        <taxon>Pseudomonadota</taxon>
        <taxon>Alphaproteobacteria</taxon>
        <taxon>Caulobacterales</taxon>
        <taxon>Caulobacteraceae</taxon>
        <taxon>Asticcacaulis</taxon>
    </lineage>
</organism>
<dbReference type="SUPFAM" id="SSF46689">
    <property type="entry name" value="Homeodomain-like"/>
    <property type="match status" value="1"/>
</dbReference>
<dbReference type="RefSeq" id="WP_018081984.1">
    <property type="nucleotide sequence ID" value="NZ_AQWM01000009.1"/>
</dbReference>
<reference evidence="6 7" key="1">
    <citation type="journal article" date="2014" name="Nature">
        <title>Sequential evolution of bacterial morphology by co-option of a developmental regulator.</title>
        <authorList>
            <person name="Jiang C."/>
            <person name="Brown P.J."/>
            <person name="Ducret A."/>
            <person name="Brun Y.V."/>
        </authorList>
    </citation>
    <scope>NUCLEOTIDE SEQUENCE [LARGE SCALE GENOMIC DNA]</scope>
    <source>
        <strain evidence="6 7">DSM 16100</strain>
    </source>
</reference>
<dbReference type="Gene3D" id="1.10.357.10">
    <property type="entry name" value="Tetracycline Repressor, domain 2"/>
    <property type="match status" value="1"/>
</dbReference>
<feature type="DNA-binding region" description="H-T-H motif" evidence="4">
    <location>
        <begin position="38"/>
        <end position="57"/>
    </location>
</feature>
<dbReference type="GO" id="GO:0003677">
    <property type="term" value="F:DNA binding"/>
    <property type="evidence" value="ECO:0007669"/>
    <property type="project" value="UniProtKB-UniRule"/>
</dbReference>
<keyword evidence="1" id="KW-0805">Transcription regulation</keyword>
<dbReference type="InterPro" id="IPR011075">
    <property type="entry name" value="TetR_C"/>
</dbReference>
<dbReference type="InterPro" id="IPR036271">
    <property type="entry name" value="Tet_transcr_reg_TetR-rel_C_sf"/>
</dbReference>
<dbReference type="Proteomes" id="UP000017837">
    <property type="component" value="Unassembled WGS sequence"/>
</dbReference>
<dbReference type="PROSITE" id="PS50977">
    <property type="entry name" value="HTH_TETR_2"/>
    <property type="match status" value="1"/>
</dbReference>
<dbReference type="Pfam" id="PF00440">
    <property type="entry name" value="TetR_N"/>
    <property type="match status" value="1"/>
</dbReference>
<evidence type="ECO:0000313" key="7">
    <source>
        <dbReference type="Proteomes" id="UP000017837"/>
    </source>
</evidence>
<dbReference type="Gene3D" id="1.10.10.60">
    <property type="entry name" value="Homeodomain-like"/>
    <property type="match status" value="1"/>
</dbReference>
<dbReference type="PANTHER" id="PTHR47506">
    <property type="entry name" value="TRANSCRIPTIONAL REGULATORY PROTEIN"/>
    <property type="match status" value="1"/>
</dbReference>
<protein>
    <recommendedName>
        <fullName evidence="5">HTH tetR-type domain-containing protein</fullName>
    </recommendedName>
</protein>
<sequence>MVQNISDKPRGRPRAYDRPTALKSMREPFWEKGFSGTSLDDLSAATAMNRPSLYNAFGDKSAAFMEVLEDYIAETRALYVAAFTADVPLREGLRRVYDTAIQIYASEDGKGRGCFMISAALIDSLRDREIAEVVLKALHELDRAFRRRLKIAQQKGELSPNADIDALATVAITLNNTLSVRMRAGEDMATVRKFIDQTIGVICG</sequence>
<name>V4PJJ4_9CAUL</name>
<dbReference type="PATRIC" id="fig|1121022.4.peg.3288"/>
<dbReference type="OrthoDB" id="9795242at2"/>
<dbReference type="eggNOG" id="COG1309">
    <property type="taxonomic scope" value="Bacteria"/>
</dbReference>
<dbReference type="InterPro" id="IPR009057">
    <property type="entry name" value="Homeodomain-like_sf"/>
</dbReference>